<comment type="caution">
    <text evidence="1">The sequence shown here is derived from an EMBL/GenBank/DDBJ whole genome shotgun (WGS) entry which is preliminary data.</text>
</comment>
<proteinExistence type="predicted"/>
<dbReference type="EMBL" id="QLLM01000004">
    <property type="protein sequence ID" value="RAJ06372.1"/>
    <property type="molecule type" value="Genomic_DNA"/>
</dbReference>
<evidence type="ECO:0000313" key="2">
    <source>
        <dbReference type="Proteomes" id="UP000249422"/>
    </source>
</evidence>
<name>A0AAX1PKW6_AERSA</name>
<protein>
    <recommendedName>
        <fullName evidence="3">ANR family transcriptional regulator</fullName>
    </recommendedName>
</protein>
<dbReference type="NCBIfam" id="NF033650">
    <property type="entry name" value="ANR_neg_reg"/>
    <property type="match status" value="1"/>
</dbReference>
<dbReference type="Proteomes" id="UP000249422">
    <property type="component" value="Unassembled WGS sequence"/>
</dbReference>
<dbReference type="InterPro" id="IPR047666">
    <property type="entry name" value="ANR_neg_reg"/>
</dbReference>
<reference evidence="1 2" key="1">
    <citation type="submission" date="2018-06" db="EMBL/GenBank/DDBJ databases">
        <title>Freshwater and sediment microbial communities from various areas in North America, analyzing microbe dynamics in response to fracking.</title>
        <authorList>
            <person name="Lamendella R."/>
        </authorList>
    </citation>
    <scope>NUCLEOTIDE SEQUENCE [LARGE SCALE GENOMIC DNA]</scope>
    <source>
        <strain evidence="1 2">17</strain>
    </source>
</reference>
<organism evidence="1 2">
    <name type="scientific">Aeromonas salmonicida</name>
    <dbReference type="NCBI Taxonomy" id="645"/>
    <lineage>
        <taxon>Bacteria</taxon>
        <taxon>Pseudomonadati</taxon>
        <taxon>Pseudomonadota</taxon>
        <taxon>Gammaproteobacteria</taxon>
        <taxon>Aeromonadales</taxon>
        <taxon>Aeromonadaceae</taxon>
        <taxon>Aeromonas</taxon>
    </lineage>
</organism>
<sequence>MNNPDYFVRLAGDLQAKTNPDGFMALAARAAELERAGCYIPARDLWVMARKAAKNVTNQQWAQQRADLCMTCIHRFGKREA</sequence>
<accession>A0AAX1PKW6</accession>
<dbReference type="AlphaFoldDB" id="A0AAX1PKW6"/>
<gene>
    <name evidence="1" type="ORF">DEU50_104153</name>
</gene>
<dbReference type="RefSeq" id="WP_111588177.1">
    <property type="nucleotide sequence ID" value="NZ_CAWNWF010000004.1"/>
</dbReference>
<evidence type="ECO:0008006" key="3">
    <source>
        <dbReference type="Google" id="ProtNLM"/>
    </source>
</evidence>
<evidence type="ECO:0000313" key="1">
    <source>
        <dbReference type="EMBL" id="RAJ06372.1"/>
    </source>
</evidence>